<dbReference type="EMBL" id="KE560512">
    <property type="protein sequence ID" value="EPZ36617.1"/>
    <property type="molecule type" value="Genomic_DNA"/>
</dbReference>
<evidence type="ECO:0000313" key="2">
    <source>
        <dbReference type="Proteomes" id="UP000030755"/>
    </source>
</evidence>
<dbReference type="InterPro" id="IPR002110">
    <property type="entry name" value="Ankyrin_rpt"/>
</dbReference>
<sequence length="413" mass="47628">MYSALYLLHFDSFYNSVEKAIINKDQVPPIFLKRLDSSGKNMLMLAIEKESFHVATQIMQLHPDMLQSKCKKGITPLMKACELGNMEIVEFGLKHQKDAFFDVDNDGLSPAGYIIKRGHEELFNLLVNEHRDMMEKLISIKKSPKFLYMAFKYANEEILKNIWNSFGHVLRNEVDAKGNNWAHYACTFGNRCLSLTDQMTIEELLTVNKDGQSPIFMAAKYNQDEFIMNLPKPVQRRLANGMDFDNEGYSVFTVACKAGSLKAAIATLSFLKSPYYMDKDKWGMNGAMYAVMTDDFELVELYLAKFTQRGFIEVLNNEGKSAFMMACNERKYNSIRAFFFYYSDLPSLFAKVGDKYPHVEPFFQMLNFGLLAEAYFALESIRVKDYELARQYLLSILKKHEAFEKLSKKIANK</sequence>
<dbReference type="InterPro" id="IPR036770">
    <property type="entry name" value="Ankyrin_rpt-contain_sf"/>
</dbReference>
<dbReference type="STRING" id="988480.A0A075B276"/>
<protein>
    <submittedName>
        <fullName evidence="1">Uncharacterized protein</fullName>
    </submittedName>
</protein>
<dbReference type="SMART" id="SM00248">
    <property type="entry name" value="ANK"/>
    <property type="match status" value="6"/>
</dbReference>
<proteinExistence type="predicted"/>
<accession>A0A075B276</accession>
<dbReference type="Proteomes" id="UP000030755">
    <property type="component" value="Unassembled WGS sequence"/>
</dbReference>
<keyword evidence="2" id="KW-1185">Reference proteome</keyword>
<dbReference type="Gene3D" id="1.25.40.20">
    <property type="entry name" value="Ankyrin repeat-containing domain"/>
    <property type="match status" value="1"/>
</dbReference>
<reference evidence="1 2" key="1">
    <citation type="journal article" date="2013" name="Curr. Biol.">
        <title>Shared signatures of parasitism and phylogenomics unite Cryptomycota and microsporidia.</title>
        <authorList>
            <person name="James T.Y."/>
            <person name="Pelin A."/>
            <person name="Bonen L."/>
            <person name="Ahrendt S."/>
            <person name="Sain D."/>
            <person name="Corradi N."/>
            <person name="Stajich J.E."/>
        </authorList>
    </citation>
    <scope>NUCLEOTIDE SEQUENCE [LARGE SCALE GENOMIC DNA]</scope>
    <source>
        <strain evidence="1 2">CSF55</strain>
    </source>
</reference>
<dbReference type="OrthoDB" id="539213at2759"/>
<dbReference type="HOGENOM" id="CLU_665901_0_0_1"/>
<gene>
    <name evidence="1" type="ORF">O9G_005478</name>
</gene>
<dbReference type="AlphaFoldDB" id="A0A075B276"/>
<dbReference type="PANTHER" id="PTHR24121">
    <property type="entry name" value="NO MECHANORECEPTOR POTENTIAL C, ISOFORM D-RELATED"/>
    <property type="match status" value="1"/>
</dbReference>
<evidence type="ECO:0000313" key="1">
    <source>
        <dbReference type="EMBL" id="EPZ36617.1"/>
    </source>
</evidence>
<dbReference type="Pfam" id="PF12796">
    <property type="entry name" value="Ank_2"/>
    <property type="match status" value="1"/>
</dbReference>
<name>A0A075B276_ROZAC</name>
<dbReference type="SUPFAM" id="SSF48403">
    <property type="entry name" value="Ankyrin repeat"/>
    <property type="match status" value="1"/>
</dbReference>
<dbReference type="PANTHER" id="PTHR24121:SF32">
    <property type="entry name" value="DEATH DOMAIN-CONTAINING PROTEIN"/>
    <property type="match status" value="1"/>
</dbReference>
<organism evidence="1 2">
    <name type="scientific">Rozella allomycis (strain CSF55)</name>
    <dbReference type="NCBI Taxonomy" id="988480"/>
    <lineage>
        <taxon>Eukaryota</taxon>
        <taxon>Fungi</taxon>
        <taxon>Fungi incertae sedis</taxon>
        <taxon>Cryptomycota</taxon>
        <taxon>Cryptomycota incertae sedis</taxon>
        <taxon>Rozella</taxon>
    </lineage>
</organism>